<accession>D3AZ43</accession>
<dbReference type="RefSeq" id="XP_020437707.1">
    <property type="nucleotide sequence ID" value="XM_020572392.1"/>
</dbReference>
<proteinExistence type="predicted"/>
<protein>
    <submittedName>
        <fullName evidence="2">Uncharacterized protein</fullName>
    </submittedName>
</protein>
<feature type="compositionally biased region" description="Polar residues" evidence="1">
    <location>
        <begin position="67"/>
        <end position="77"/>
    </location>
</feature>
<comment type="caution">
    <text evidence="2">The sequence shown here is derived from an EMBL/GenBank/DDBJ whole genome shotgun (WGS) entry which is preliminary data.</text>
</comment>
<dbReference type="Proteomes" id="UP000001396">
    <property type="component" value="Unassembled WGS sequence"/>
</dbReference>
<evidence type="ECO:0000313" key="2">
    <source>
        <dbReference type="EMBL" id="EFA85600.1"/>
    </source>
</evidence>
<dbReference type="InParanoid" id="D3AZ43"/>
<feature type="compositionally biased region" description="Polar residues" evidence="1">
    <location>
        <begin position="1"/>
        <end position="19"/>
    </location>
</feature>
<keyword evidence="3" id="KW-1185">Reference proteome</keyword>
<reference evidence="2 3" key="1">
    <citation type="journal article" date="2011" name="Genome Res.">
        <title>Phylogeny-wide analysis of social amoeba genomes highlights ancient origins for complex intercellular communication.</title>
        <authorList>
            <person name="Heidel A.J."/>
            <person name="Lawal H.M."/>
            <person name="Felder M."/>
            <person name="Schilde C."/>
            <person name="Helps N.R."/>
            <person name="Tunggal B."/>
            <person name="Rivero F."/>
            <person name="John U."/>
            <person name="Schleicher M."/>
            <person name="Eichinger L."/>
            <person name="Platzer M."/>
            <person name="Noegel A.A."/>
            <person name="Schaap P."/>
            <person name="Gloeckner G."/>
        </authorList>
    </citation>
    <scope>NUCLEOTIDE SEQUENCE [LARGE SCALE GENOMIC DNA]</scope>
    <source>
        <strain evidence="3">ATCC 26659 / Pp 5 / PN500</strain>
    </source>
</reference>
<gene>
    <name evidence="2" type="ORF">PPL_01383</name>
</gene>
<sequence>MTKGNRSFTLSNNHVSENSYAKKYTNRRLSPGSSDREPTTTELNPPTPVESNPRTVSTTHSEAHPNAMTTGVPTSPVATEPYPTRGRGRKGIVPDGKVQFSSNKTITGVTKDGFETSPVQFISQLSHSPQQINSDQISRAISSTQEPLLDFESRLLPIEIRVFHQLSFAQEPKCFLRENENQKLKRLSANICQDGHSVKLPFNYLNNSNHHEETKVMLLSTPSYIFNKNHALFNKEDLTFHNVDSTLLMKTIAVAKLKEVLHNMEFFIKDRLMESSVKNVRPYCVGSISPGIFNDHLMNQLHEINFQYVIENESYSSNDTKMSVIIHHYKCTLLDPNGERSFKYPKLITNDWWFRDTYKSGVAARFVVESISFKINSLFNTVTVEFEYGKYAISTKTVNNEVYCKLEEKMP</sequence>
<evidence type="ECO:0000256" key="1">
    <source>
        <dbReference type="SAM" id="MobiDB-lite"/>
    </source>
</evidence>
<name>D3AZ43_HETP5</name>
<dbReference type="EMBL" id="ADBJ01000006">
    <property type="protein sequence ID" value="EFA85600.1"/>
    <property type="molecule type" value="Genomic_DNA"/>
</dbReference>
<feature type="region of interest" description="Disordered" evidence="1">
    <location>
        <begin position="1"/>
        <end position="98"/>
    </location>
</feature>
<organism evidence="2 3">
    <name type="scientific">Heterostelium pallidum (strain ATCC 26659 / Pp 5 / PN500)</name>
    <name type="common">Cellular slime mold</name>
    <name type="synonym">Polysphondylium pallidum</name>
    <dbReference type="NCBI Taxonomy" id="670386"/>
    <lineage>
        <taxon>Eukaryota</taxon>
        <taxon>Amoebozoa</taxon>
        <taxon>Evosea</taxon>
        <taxon>Eumycetozoa</taxon>
        <taxon>Dictyostelia</taxon>
        <taxon>Acytosteliales</taxon>
        <taxon>Acytosteliaceae</taxon>
        <taxon>Heterostelium</taxon>
    </lineage>
</organism>
<evidence type="ECO:0000313" key="3">
    <source>
        <dbReference type="Proteomes" id="UP000001396"/>
    </source>
</evidence>
<dbReference type="AlphaFoldDB" id="D3AZ43"/>
<dbReference type="GeneID" id="31356912"/>